<feature type="region of interest" description="Disordered" evidence="1">
    <location>
        <begin position="282"/>
        <end position="345"/>
    </location>
</feature>
<feature type="compositionally biased region" description="Low complexity" evidence="1">
    <location>
        <begin position="334"/>
        <end position="345"/>
    </location>
</feature>
<keyword evidence="4" id="KW-1185">Reference proteome</keyword>
<feature type="transmembrane region" description="Helical" evidence="2">
    <location>
        <begin position="66"/>
        <end position="85"/>
    </location>
</feature>
<feature type="region of interest" description="Disordered" evidence="1">
    <location>
        <begin position="367"/>
        <end position="427"/>
    </location>
</feature>
<comment type="caution">
    <text evidence="3">The sequence shown here is derived from an EMBL/GenBank/DDBJ whole genome shotgun (WGS) entry which is preliminary data.</text>
</comment>
<accession>A0AA36MD37</accession>
<organism evidence="3 4">
    <name type="scientific">Cylicocyclus nassatus</name>
    <name type="common">Nematode worm</name>
    <dbReference type="NCBI Taxonomy" id="53992"/>
    <lineage>
        <taxon>Eukaryota</taxon>
        <taxon>Metazoa</taxon>
        <taxon>Ecdysozoa</taxon>
        <taxon>Nematoda</taxon>
        <taxon>Chromadorea</taxon>
        <taxon>Rhabditida</taxon>
        <taxon>Rhabditina</taxon>
        <taxon>Rhabditomorpha</taxon>
        <taxon>Strongyloidea</taxon>
        <taxon>Strongylidae</taxon>
        <taxon>Cylicocyclus</taxon>
    </lineage>
</organism>
<sequence>MYADYSNMYRRNAGRGDLGTPGYLHGLQRTYDTYASDVEGTTAYQSNSQRGFLPALRKFKLHWSTLFLIVLIVGAALSVVLTVVLTSETSRKEKEPRVMYFSMYVGDVGEPSKSLHLRSDGKECSLKTNKKNTEVSIKQIADKGIDQLYSFIFYGEKVRTTKPKKAKDAIAKLDDFPAEEQEIFNQKGAVQEFVNRKRDGRDMLVHYIPCSFNYSADDEDAKGIVQVLKEAGMDKKLTLVSNTANITEVTEAFNIKKEDIGNLFDQNTNITAEITDIGSKEDVTTTTAKTKKPTTTPTLTTQKKPPSSTAHEETPSTAAYSASTTSVTKEETSEGSTATESATATITDGSSVTTVTAETITGSSSVTTVTDETATGGSSVTTVTDGTVTSGSSVTTVTDETVTGSSTATTATNETTDSSTASTATTDKTSKVTSVTIKCAGSSLAGGVKTSDDDADVETLVLTIIQQCNSLIANKGFKQVVLEERASHDSE</sequence>
<feature type="compositionally biased region" description="Low complexity" evidence="1">
    <location>
        <begin position="315"/>
        <end position="327"/>
    </location>
</feature>
<gene>
    <name evidence="3" type="ORF">CYNAS_LOCUS17105</name>
</gene>
<dbReference type="EMBL" id="CATQJL010000316">
    <property type="protein sequence ID" value="CAJ0605122.1"/>
    <property type="molecule type" value="Genomic_DNA"/>
</dbReference>
<proteinExistence type="predicted"/>
<evidence type="ECO:0000256" key="1">
    <source>
        <dbReference type="SAM" id="MobiDB-lite"/>
    </source>
</evidence>
<protein>
    <submittedName>
        <fullName evidence="3">Uncharacterized protein</fullName>
    </submittedName>
</protein>
<keyword evidence="2" id="KW-0812">Transmembrane</keyword>
<evidence type="ECO:0000313" key="4">
    <source>
        <dbReference type="Proteomes" id="UP001176961"/>
    </source>
</evidence>
<keyword evidence="2" id="KW-1133">Transmembrane helix</keyword>
<dbReference type="Proteomes" id="UP001176961">
    <property type="component" value="Unassembled WGS sequence"/>
</dbReference>
<feature type="compositionally biased region" description="Low complexity" evidence="1">
    <location>
        <begin position="284"/>
        <end position="306"/>
    </location>
</feature>
<keyword evidence="2" id="KW-0472">Membrane</keyword>
<evidence type="ECO:0000313" key="3">
    <source>
        <dbReference type="EMBL" id="CAJ0605122.1"/>
    </source>
</evidence>
<name>A0AA36MD37_CYLNA</name>
<evidence type="ECO:0000256" key="2">
    <source>
        <dbReference type="SAM" id="Phobius"/>
    </source>
</evidence>
<reference evidence="3" key="1">
    <citation type="submission" date="2023-07" db="EMBL/GenBank/DDBJ databases">
        <authorList>
            <consortium name="CYATHOMIX"/>
        </authorList>
    </citation>
    <scope>NUCLEOTIDE SEQUENCE</scope>
    <source>
        <strain evidence="3">N/A</strain>
    </source>
</reference>
<dbReference type="AlphaFoldDB" id="A0AA36MD37"/>